<dbReference type="VEuPathDB" id="FungiDB:ACLA_097330"/>
<gene>
    <name evidence="1" type="ORF">ACLA_097330</name>
</gene>
<dbReference type="SUPFAM" id="SSF52949">
    <property type="entry name" value="Macro domain-like"/>
    <property type="match status" value="1"/>
</dbReference>
<proteinExistence type="predicted"/>
<name>A1CMK8_ASPCL</name>
<evidence type="ECO:0008006" key="3">
    <source>
        <dbReference type="Google" id="ProtNLM"/>
    </source>
</evidence>
<dbReference type="OrthoDB" id="6082470at2759"/>
<reference evidence="1 2" key="1">
    <citation type="journal article" date="2008" name="PLoS Genet.">
        <title>Genomic islands in the pathogenic filamentous fungus Aspergillus fumigatus.</title>
        <authorList>
            <person name="Fedorova N.D."/>
            <person name="Khaldi N."/>
            <person name="Joardar V.S."/>
            <person name="Maiti R."/>
            <person name="Amedeo P."/>
            <person name="Anderson M.J."/>
            <person name="Crabtree J."/>
            <person name="Silva J.C."/>
            <person name="Badger J.H."/>
            <person name="Albarraq A."/>
            <person name="Angiuoli S."/>
            <person name="Bussey H."/>
            <person name="Bowyer P."/>
            <person name="Cotty P.J."/>
            <person name="Dyer P.S."/>
            <person name="Egan A."/>
            <person name="Galens K."/>
            <person name="Fraser-Liggett C.M."/>
            <person name="Haas B.J."/>
            <person name="Inman J.M."/>
            <person name="Kent R."/>
            <person name="Lemieux S."/>
            <person name="Malavazi I."/>
            <person name="Orvis J."/>
            <person name="Roemer T."/>
            <person name="Ronning C.M."/>
            <person name="Sundaram J.P."/>
            <person name="Sutton G."/>
            <person name="Turner G."/>
            <person name="Venter J.C."/>
            <person name="White O.R."/>
            <person name="Whitty B.R."/>
            <person name="Youngman P."/>
            <person name="Wolfe K.H."/>
            <person name="Goldman G.H."/>
            <person name="Wortman J.R."/>
            <person name="Jiang B."/>
            <person name="Denning D.W."/>
            <person name="Nierman W.C."/>
        </authorList>
    </citation>
    <scope>NUCLEOTIDE SEQUENCE [LARGE SCALE GENOMIC DNA]</scope>
    <source>
        <strain evidence="2">ATCC 1007 / CBS 513.65 / DSM 816 / NCTC 3887 / NRRL 1</strain>
    </source>
</reference>
<dbReference type="Proteomes" id="UP000006701">
    <property type="component" value="Unassembled WGS sequence"/>
</dbReference>
<accession>A1CMK8</accession>
<dbReference type="HOGENOM" id="CLU_046550_6_0_1"/>
<organism evidence="1 2">
    <name type="scientific">Aspergillus clavatus (strain ATCC 1007 / CBS 513.65 / DSM 816 / NCTC 3887 / NRRL 1 / QM 1276 / 107)</name>
    <dbReference type="NCBI Taxonomy" id="344612"/>
    <lineage>
        <taxon>Eukaryota</taxon>
        <taxon>Fungi</taxon>
        <taxon>Dikarya</taxon>
        <taxon>Ascomycota</taxon>
        <taxon>Pezizomycotina</taxon>
        <taxon>Eurotiomycetes</taxon>
        <taxon>Eurotiomycetidae</taxon>
        <taxon>Eurotiales</taxon>
        <taxon>Aspergillaceae</taxon>
        <taxon>Aspergillus</taxon>
        <taxon>Aspergillus subgen. Fumigati</taxon>
    </lineage>
</organism>
<keyword evidence="2" id="KW-1185">Reference proteome</keyword>
<dbReference type="GeneID" id="4702425"/>
<dbReference type="Gene3D" id="3.40.220.10">
    <property type="entry name" value="Leucine Aminopeptidase, subunit E, domain 1"/>
    <property type="match status" value="1"/>
</dbReference>
<evidence type="ECO:0000313" key="2">
    <source>
        <dbReference type="Proteomes" id="UP000006701"/>
    </source>
</evidence>
<dbReference type="eggNOG" id="ENOG502S9WU">
    <property type="taxonomic scope" value="Eukaryota"/>
</dbReference>
<evidence type="ECO:0000313" key="1">
    <source>
        <dbReference type="EMBL" id="EAW08795.1"/>
    </source>
</evidence>
<dbReference type="RefSeq" id="XP_001270221.1">
    <property type="nucleotide sequence ID" value="XM_001270220.1"/>
</dbReference>
<dbReference type="OMA" id="HNCALSQ"/>
<dbReference type="AlphaFoldDB" id="A1CMK8"/>
<protein>
    <recommendedName>
        <fullName evidence="3">Macro domain-like protein</fullName>
    </recommendedName>
</protein>
<dbReference type="EMBL" id="DS027058">
    <property type="protein sequence ID" value="EAW08795.1"/>
    <property type="molecule type" value="Genomic_DNA"/>
</dbReference>
<dbReference type="KEGG" id="act:ACLA_097330"/>
<sequence length="234" mass="26882">MTSNIPHIHLLCMEDRFISAFHRARAQYWPRSHHPNLTIHNTSLAQLPAATKFNLIVSPANSYGRLDGAFDDAISRAFAPKADYHALTRAAQRVLYEKWRGFAPPGTCSLVPFPPELQDNAWGCRWVAICPTMRVPERVVWDREVVYECVWSLLCEVEGWNRRRQDRAKERIEAVLVTPLATGVGAVSPEKWAAQFVLAMKHFVDAVERPERWGALGWEEIHVETQEVRKTWEI</sequence>
<dbReference type="InterPro" id="IPR043472">
    <property type="entry name" value="Macro_dom-like"/>
</dbReference>